<evidence type="ECO:0000256" key="6">
    <source>
        <dbReference type="ARBA" id="ARBA00022679"/>
    </source>
</evidence>
<dbReference type="Proteomes" id="UP000218113">
    <property type="component" value="Unassembled WGS sequence"/>
</dbReference>
<proteinExistence type="predicted"/>
<dbReference type="Pfam" id="PF02518">
    <property type="entry name" value="HATPase_c"/>
    <property type="match status" value="1"/>
</dbReference>
<comment type="subcellular location">
    <subcellularLocation>
        <location evidence="2">Cell membrane</location>
        <topology evidence="2">Multi-pass membrane protein</topology>
    </subcellularLocation>
</comment>
<protein>
    <recommendedName>
        <fullName evidence="3">histidine kinase</fullName>
        <ecNumber evidence="3">2.7.13.3</ecNumber>
    </recommendedName>
</protein>
<dbReference type="SUPFAM" id="SSF47226">
    <property type="entry name" value="Histidine-containing phosphotransfer domain, HPT domain"/>
    <property type="match status" value="1"/>
</dbReference>
<dbReference type="InterPro" id="IPR008207">
    <property type="entry name" value="Sig_transdc_His_kin_Hpt_dom"/>
</dbReference>
<name>A0A2A4T4D1_9DELT</name>
<dbReference type="SUPFAM" id="SSF158472">
    <property type="entry name" value="HAMP domain-like"/>
    <property type="match status" value="1"/>
</dbReference>
<dbReference type="PANTHER" id="PTHR43395">
    <property type="entry name" value="SENSOR HISTIDINE KINASE CHEA"/>
    <property type="match status" value="1"/>
</dbReference>
<feature type="domain" description="Histidine kinase" evidence="12">
    <location>
        <begin position="785"/>
        <end position="1022"/>
    </location>
</feature>
<keyword evidence="6" id="KW-0808">Transferase</keyword>
<evidence type="ECO:0000256" key="8">
    <source>
        <dbReference type="ARBA" id="ARBA00022777"/>
    </source>
</evidence>
<dbReference type="Gene3D" id="1.20.120.160">
    <property type="entry name" value="HPT domain"/>
    <property type="match status" value="1"/>
</dbReference>
<evidence type="ECO:0000259" key="13">
    <source>
        <dbReference type="PROSITE" id="PS50885"/>
    </source>
</evidence>
<dbReference type="Gene3D" id="6.10.340.10">
    <property type="match status" value="1"/>
</dbReference>
<dbReference type="SMART" id="SM00387">
    <property type="entry name" value="HATPase_c"/>
    <property type="match status" value="1"/>
</dbReference>
<evidence type="ECO:0000256" key="11">
    <source>
        <dbReference type="SAM" id="Phobius"/>
    </source>
</evidence>
<evidence type="ECO:0000256" key="3">
    <source>
        <dbReference type="ARBA" id="ARBA00012438"/>
    </source>
</evidence>
<dbReference type="InterPro" id="IPR004358">
    <property type="entry name" value="Sig_transdc_His_kin-like_C"/>
</dbReference>
<keyword evidence="9 11" id="KW-1133">Transmembrane helix</keyword>
<dbReference type="SUPFAM" id="SSF103190">
    <property type="entry name" value="Sensory domain-like"/>
    <property type="match status" value="1"/>
</dbReference>
<feature type="domain" description="HPt" evidence="14">
    <location>
        <begin position="685"/>
        <end position="785"/>
    </location>
</feature>
<dbReference type="InterPro" id="IPR036641">
    <property type="entry name" value="HPT_dom_sf"/>
</dbReference>
<dbReference type="InterPro" id="IPR003594">
    <property type="entry name" value="HATPase_dom"/>
</dbReference>
<dbReference type="InterPro" id="IPR005467">
    <property type="entry name" value="His_kinase_dom"/>
</dbReference>
<dbReference type="AlphaFoldDB" id="A0A2A4T4D1"/>
<dbReference type="Pfam" id="PF01627">
    <property type="entry name" value="Hpt"/>
    <property type="match status" value="1"/>
</dbReference>
<dbReference type="PANTHER" id="PTHR43395:SF10">
    <property type="entry name" value="CHEMOTAXIS PROTEIN CHEA"/>
    <property type="match status" value="1"/>
</dbReference>
<dbReference type="SMART" id="SM00065">
    <property type="entry name" value="GAF"/>
    <property type="match status" value="1"/>
</dbReference>
<dbReference type="PROSITE" id="PS50894">
    <property type="entry name" value="HPT"/>
    <property type="match status" value="1"/>
</dbReference>
<dbReference type="InterPro" id="IPR051315">
    <property type="entry name" value="Bact_Chemotaxis_CheA"/>
</dbReference>
<dbReference type="SMART" id="SM00304">
    <property type="entry name" value="HAMP"/>
    <property type="match status" value="1"/>
</dbReference>
<dbReference type="CDD" id="cd00088">
    <property type="entry name" value="HPT"/>
    <property type="match status" value="1"/>
</dbReference>
<evidence type="ECO:0000259" key="14">
    <source>
        <dbReference type="PROSITE" id="PS50894"/>
    </source>
</evidence>
<organism evidence="15 16">
    <name type="scientific">SAR324 cluster bacterium</name>
    <dbReference type="NCBI Taxonomy" id="2024889"/>
    <lineage>
        <taxon>Bacteria</taxon>
        <taxon>Deltaproteobacteria</taxon>
        <taxon>SAR324 cluster</taxon>
    </lineage>
</organism>
<dbReference type="EMBL" id="NVSR01000032">
    <property type="protein sequence ID" value="PCI28510.1"/>
    <property type="molecule type" value="Genomic_DNA"/>
</dbReference>
<dbReference type="SUPFAM" id="SSF55781">
    <property type="entry name" value="GAF domain-like"/>
    <property type="match status" value="1"/>
</dbReference>
<dbReference type="InterPro" id="IPR029016">
    <property type="entry name" value="GAF-like_dom_sf"/>
</dbReference>
<evidence type="ECO:0000256" key="7">
    <source>
        <dbReference type="ARBA" id="ARBA00022692"/>
    </source>
</evidence>
<evidence type="ECO:0000256" key="10">
    <source>
        <dbReference type="PROSITE-ProRule" id="PRU00110"/>
    </source>
</evidence>
<evidence type="ECO:0000256" key="9">
    <source>
        <dbReference type="ARBA" id="ARBA00022989"/>
    </source>
</evidence>
<dbReference type="Gene3D" id="3.30.565.10">
    <property type="entry name" value="Histidine kinase-like ATPase, C-terminal domain"/>
    <property type="match status" value="1"/>
</dbReference>
<dbReference type="SUPFAM" id="SSF55874">
    <property type="entry name" value="ATPase domain of HSP90 chaperone/DNA topoisomerase II/histidine kinase"/>
    <property type="match status" value="1"/>
</dbReference>
<dbReference type="SMART" id="SM00073">
    <property type="entry name" value="HPT"/>
    <property type="match status" value="1"/>
</dbReference>
<evidence type="ECO:0000256" key="4">
    <source>
        <dbReference type="ARBA" id="ARBA00022475"/>
    </source>
</evidence>
<dbReference type="FunFam" id="3.30.565.10:FF:000016">
    <property type="entry name" value="Chemotaxis protein CheA, putative"/>
    <property type="match status" value="1"/>
</dbReference>
<keyword evidence="4" id="KW-1003">Cell membrane</keyword>
<dbReference type="Pfam" id="PF14827">
    <property type="entry name" value="dCache_3"/>
    <property type="match status" value="1"/>
</dbReference>
<dbReference type="Gene3D" id="3.30.450.40">
    <property type="match status" value="1"/>
</dbReference>
<sequence length="1022" mass="114862">MFKTIKAKLSLLLASILVFTLGSSLIVTQWEIEHTQQENLGDSFLRAEQVIDTLMAAQRSNLANQSQLVGELPILSTVVENGDGATILNSAQSYQQQLKLSILDILDDEGEILASVNDNFDATTITPETDLIIRVLEEGQVNTSLIMRHHQLTLLAAAPIGIPDEPSGVLLAGTFLNDSFAKKIKSLTKAEISFWVDGKIVGSSLVPALRIKTEDQVNQLNWDQNSLQGFQEIILQDSVLRVRKLYNLSGGHVGNLIIDFSLQDAKEVVARIQHVSIGVGIAIFVIAVLMAYLFSQKVIIRPIEALKQEAHYLALGHLETELDTSREDELGDLAQSFSEMRDSIRNKISDLQLLKQTGDVLAGSFDQVLALKHVLQTIHKKINVEKGSVYLLDEAFLRIHAYYPEDESIQPSAFRKFELGEGVAGKSAAEKRIIYIPNTLESKEYIAREGEQAKAILCVPLLDRNEIFGVMNFSGQVDTTRFEESDEKFVQALAHMTVITTKNIRMVQVIEEQNRTLEQKVTERTRAIQTLMDNLGQGFFSFNHEYRIFAEYSKQCDLFFEGPIAGLNPLELLFAYPGVTAEQLKKQKRLGLLQEITAEERSVREMLDLIFEGVTTLDVLHDILPQEVRRGEHILEIDYRLIEEVAGREKSLMMILTDVSQERLLEEKIKADEQRFSMILKVAQDKKGFIQLYKELERILASVLTILAAPMENIDLQELFRHFHTIKGGAASYGLLDMSRHAHVTEEILSRIRSGERTISKSFIEDLVKATQEARQILDFSLEQLEGIIAAEELLQQERSFKIKESEVEELEALLVNQVSKELMKQIHKVFARIVKEPIGQVFRKYAETAKDLAKQQGKKIQIEIKGGDLPVAYNRLESLFATMIHLIRNSVDHGLELPEHRLEFGKQEVGTLILEAKQQDHCLQLVTTDDGQGIDPERIKSIALARGVINQNFAEKATRKELLELIFSPGFSTKEEVTEVSGRGVGLDSVRASVDSLNGQIEIKSTPNQGTRFVISIPNIL</sequence>
<keyword evidence="7 11" id="KW-0812">Transmembrane</keyword>
<evidence type="ECO:0000256" key="2">
    <source>
        <dbReference type="ARBA" id="ARBA00004651"/>
    </source>
</evidence>
<feature type="modified residue" description="Phosphohistidine" evidence="10">
    <location>
        <position position="724"/>
    </location>
</feature>
<dbReference type="InterPro" id="IPR029151">
    <property type="entry name" value="Sensor-like_sf"/>
</dbReference>
<dbReference type="CDD" id="cd06225">
    <property type="entry name" value="HAMP"/>
    <property type="match status" value="1"/>
</dbReference>
<dbReference type="InterPro" id="IPR029150">
    <property type="entry name" value="dCache_3"/>
</dbReference>
<gene>
    <name evidence="15" type="ORF">COB67_06190</name>
</gene>
<feature type="transmembrane region" description="Helical" evidence="11">
    <location>
        <begin position="275"/>
        <end position="294"/>
    </location>
</feature>
<comment type="caution">
    <text evidence="15">The sequence shown here is derived from an EMBL/GenBank/DDBJ whole genome shotgun (WGS) entry which is preliminary data.</text>
</comment>
<dbReference type="PROSITE" id="PS50109">
    <property type="entry name" value="HIS_KIN"/>
    <property type="match status" value="1"/>
</dbReference>
<reference evidence="16" key="1">
    <citation type="submission" date="2017-08" db="EMBL/GenBank/DDBJ databases">
        <title>A dynamic microbial community with high functional redundancy inhabits the cold, oxic subseafloor aquifer.</title>
        <authorList>
            <person name="Tully B.J."/>
            <person name="Wheat C.G."/>
            <person name="Glazer B.T."/>
            <person name="Huber J.A."/>
        </authorList>
    </citation>
    <scope>NUCLEOTIDE SEQUENCE [LARGE SCALE GENOMIC DNA]</scope>
</reference>
<evidence type="ECO:0000259" key="12">
    <source>
        <dbReference type="PROSITE" id="PS50109"/>
    </source>
</evidence>
<dbReference type="GO" id="GO:0005886">
    <property type="term" value="C:plasma membrane"/>
    <property type="evidence" value="ECO:0007669"/>
    <property type="project" value="UniProtKB-SubCell"/>
</dbReference>
<accession>A0A2A4T4D1</accession>
<dbReference type="Pfam" id="PF13185">
    <property type="entry name" value="GAF_2"/>
    <property type="match status" value="1"/>
</dbReference>
<dbReference type="PROSITE" id="PS50885">
    <property type="entry name" value="HAMP"/>
    <property type="match status" value="1"/>
</dbReference>
<evidence type="ECO:0000256" key="1">
    <source>
        <dbReference type="ARBA" id="ARBA00000085"/>
    </source>
</evidence>
<dbReference type="PRINTS" id="PR00344">
    <property type="entry name" value="BCTRLSENSOR"/>
</dbReference>
<dbReference type="InterPro" id="IPR003018">
    <property type="entry name" value="GAF"/>
</dbReference>
<keyword evidence="11" id="KW-0472">Membrane</keyword>
<keyword evidence="8" id="KW-0418">Kinase</keyword>
<dbReference type="EC" id="2.7.13.3" evidence="3"/>
<comment type="catalytic activity">
    <reaction evidence="1">
        <text>ATP + protein L-histidine = ADP + protein N-phospho-L-histidine.</text>
        <dbReference type="EC" id="2.7.13.3"/>
    </reaction>
</comment>
<dbReference type="GO" id="GO:0000160">
    <property type="term" value="P:phosphorelay signal transduction system"/>
    <property type="evidence" value="ECO:0007669"/>
    <property type="project" value="InterPro"/>
</dbReference>
<dbReference type="InterPro" id="IPR036890">
    <property type="entry name" value="HATPase_C_sf"/>
</dbReference>
<evidence type="ECO:0000313" key="16">
    <source>
        <dbReference type="Proteomes" id="UP000218113"/>
    </source>
</evidence>
<keyword evidence="5 10" id="KW-0597">Phosphoprotein</keyword>
<feature type="domain" description="HAMP" evidence="13">
    <location>
        <begin position="297"/>
        <end position="349"/>
    </location>
</feature>
<dbReference type="Pfam" id="PF00672">
    <property type="entry name" value="HAMP"/>
    <property type="match status" value="1"/>
</dbReference>
<evidence type="ECO:0000313" key="15">
    <source>
        <dbReference type="EMBL" id="PCI28510.1"/>
    </source>
</evidence>
<dbReference type="GO" id="GO:0004673">
    <property type="term" value="F:protein histidine kinase activity"/>
    <property type="evidence" value="ECO:0007669"/>
    <property type="project" value="UniProtKB-EC"/>
</dbReference>
<evidence type="ECO:0000256" key="5">
    <source>
        <dbReference type="ARBA" id="ARBA00022553"/>
    </source>
</evidence>
<dbReference type="InterPro" id="IPR003660">
    <property type="entry name" value="HAMP_dom"/>
</dbReference>